<evidence type="ECO:0000256" key="4">
    <source>
        <dbReference type="SAM" id="Phobius"/>
    </source>
</evidence>
<feature type="transmembrane region" description="Helical" evidence="4">
    <location>
        <begin position="155"/>
        <end position="176"/>
    </location>
</feature>
<feature type="transmembrane region" description="Helical" evidence="4">
    <location>
        <begin position="266"/>
        <end position="285"/>
    </location>
</feature>
<dbReference type="AlphaFoldDB" id="A0ABD7YHT6"/>
<evidence type="ECO:0000256" key="1">
    <source>
        <dbReference type="ARBA" id="ARBA00022692"/>
    </source>
</evidence>
<name>A0ABD7YHT6_9VIBR</name>
<dbReference type="SUPFAM" id="SSF103473">
    <property type="entry name" value="MFS general substrate transporter"/>
    <property type="match status" value="1"/>
</dbReference>
<dbReference type="EMBL" id="CP118711">
    <property type="protein sequence ID" value="WGK84145.1"/>
    <property type="molecule type" value="Genomic_DNA"/>
</dbReference>
<feature type="transmembrane region" description="Helical" evidence="4">
    <location>
        <begin position="12"/>
        <end position="29"/>
    </location>
</feature>
<sequence length="414" mass="44569">MNKLLGRKNASTFELTAIAFVAALMGVGQNGLLVSLPFLVEHSAFNLPTWSIVIAIGSFLFLPSAPFWGRYSDAHGPKNVVLQALLGMSISFLLLLFFTAMSRSFIVDTNVSDWYWLAGLVIARVIYGCTVSGMVPASQHWAILLCGQQNRLQAITSVSIGLSAGRLIGPLIAIGALKIHVFAPLAGMILFPMIALVVALYLPTPLTDTSTRHSKGSSSPWLPQRQLWPYLLSGLLLCAVIALLQYSFSPLILSITDWSIAKVSDVIGILLTISAAFTLATQILVIKKKKMPLHRMYQAGALLLFIGLGLFLLPYIEFFALAMAISAIGAALLVPAYTTFATQCDKSNPGTVAGYIAMSHTLGYGLASLLAYLAMYSAHYPIFVCIGFSVLILLLSIRPSVQLSFPSAGNKTVH</sequence>
<protein>
    <submittedName>
        <fullName evidence="5">MFS transporter</fullName>
    </submittedName>
</protein>
<feature type="transmembrane region" description="Helical" evidence="4">
    <location>
        <begin position="114"/>
        <end position="135"/>
    </location>
</feature>
<feature type="transmembrane region" description="Helical" evidence="4">
    <location>
        <begin position="352"/>
        <end position="374"/>
    </location>
</feature>
<feature type="transmembrane region" description="Helical" evidence="4">
    <location>
        <begin position="182"/>
        <end position="206"/>
    </location>
</feature>
<organism evidence="5 6">
    <name type="scientific">Vibrio aestuarianus</name>
    <dbReference type="NCBI Taxonomy" id="28171"/>
    <lineage>
        <taxon>Bacteria</taxon>
        <taxon>Pseudomonadati</taxon>
        <taxon>Pseudomonadota</taxon>
        <taxon>Gammaproteobacteria</taxon>
        <taxon>Vibrionales</taxon>
        <taxon>Vibrionaceae</taxon>
        <taxon>Vibrio</taxon>
    </lineage>
</organism>
<evidence type="ECO:0000313" key="5">
    <source>
        <dbReference type="EMBL" id="WGK84145.1"/>
    </source>
</evidence>
<evidence type="ECO:0000256" key="3">
    <source>
        <dbReference type="ARBA" id="ARBA00023136"/>
    </source>
</evidence>
<feature type="transmembrane region" description="Helical" evidence="4">
    <location>
        <begin position="322"/>
        <end position="340"/>
    </location>
</feature>
<proteinExistence type="predicted"/>
<keyword evidence="2 4" id="KW-1133">Transmembrane helix</keyword>
<feature type="transmembrane region" description="Helical" evidence="4">
    <location>
        <begin position="297"/>
        <end position="316"/>
    </location>
</feature>
<dbReference type="PANTHER" id="PTHR23546">
    <property type="entry name" value="TRANSPORT PROTEIN"/>
    <property type="match status" value="1"/>
</dbReference>
<feature type="transmembrane region" description="Helical" evidence="4">
    <location>
        <begin position="80"/>
        <end position="102"/>
    </location>
</feature>
<feature type="transmembrane region" description="Helical" evidence="4">
    <location>
        <begin position="227"/>
        <end position="246"/>
    </location>
</feature>
<reference evidence="5 6" key="1">
    <citation type="submission" date="2022-02" db="EMBL/GenBank/DDBJ databases">
        <title>Emergence and expansion in Europe of a Vibrio aestuarianus clonal complex pathogenic for oysters.</title>
        <authorList>
            <person name="Mesnil A."/>
            <person name="Travers M.-A."/>
        </authorList>
    </citation>
    <scope>NUCLEOTIDE SEQUENCE [LARGE SCALE GENOMIC DNA]</scope>
    <source>
        <strain evidence="5 6">U17</strain>
    </source>
</reference>
<gene>
    <name evidence="5" type="ORF">PYE67_06860</name>
</gene>
<dbReference type="PANTHER" id="PTHR23546:SF1">
    <property type="entry name" value="MEMBRANE PROTEIN"/>
    <property type="match status" value="1"/>
</dbReference>
<dbReference type="RefSeq" id="WP_261926849.1">
    <property type="nucleotide sequence ID" value="NZ_CALYLG010000199.1"/>
</dbReference>
<dbReference type="Proteomes" id="UP001241226">
    <property type="component" value="Chromosome 1"/>
</dbReference>
<dbReference type="InterPro" id="IPR011701">
    <property type="entry name" value="MFS"/>
</dbReference>
<dbReference type="InterPro" id="IPR036259">
    <property type="entry name" value="MFS_trans_sf"/>
</dbReference>
<dbReference type="Gene3D" id="1.20.1250.20">
    <property type="entry name" value="MFS general substrate transporter like domains"/>
    <property type="match status" value="1"/>
</dbReference>
<keyword evidence="1 4" id="KW-0812">Transmembrane</keyword>
<accession>A0ABD7YHT6</accession>
<feature type="transmembrane region" description="Helical" evidence="4">
    <location>
        <begin position="49"/>
        <end position="68"/>
    </location>
</feature>
<dbReference type="Pfam" id="PF07690">
    <property type="entry name" value="MFS_1"/>
    <property type="match status" value="1"/>
</dbReference>
<evidence type="ECO:0000313" key="6">
    <source>
        <dbReference type="Proteomes" id="UP001241226"/>
    </source>
</evidence>
<evidence type="ECO:0000256" key="2">
    <source>
        <dbReference type="ARBA" id="ARBA00022989"/>
    </source>
</evidence>
<feature type="transmembrane region" description="Helical" evidence="4">
    <location>
        <begin position="380"/>
        <end position="397"/>
    </location>
</feature>
<keyword evidence="3 4" id="KW-0472">Membrane</keyword>